<gene>
    <name evidence="1" type="ORF">FHS27_003041</name>
</gene>
<evidence type="ECO:0000313" key="1">
    <source>
        <dbReference type="EMBL" id="MBB3207222.1"/>
    </source>
</evidence>
<reference evidence="1 2" key="1">
    <citation type="submission" date="2020-08" db="EMBL/GenBank/DDBJ databases">
        <title>Genomic Encyclopedia of Type Strains, Phase III (KMG-III): the genomes of soil and plant-associated and newly described type strains.</title>
        <authorList>
            <person name="Whitman W."/>
        </authorList>
    </citation>
    <scope>NUCLEOTIDE SEQUENCE [LARGE SCALE GENOMIC DNA]</scope>
    <source>
        <strain evidence="1 2">CECT 8075</strain>
    </source>
</reference>
<dbReference type="EMBL" id="JACHXU010000009">
    <property type="protein sequence ID" value="MBB3207222.1"/>
    <property type="molecule type" value="Genomic_DNA"/>
</dbReference>
<dbReference type="Proteomes" id="UP000536179">
    <property type="component" value="Unassembled WGS sequence"/>
</dbReference>
<comment type="caution">
    <text evidence="1">The sequence shown here is derived from an EMBL/GenBank/DDBJ whole genome shotgun (WGS) entry which is preliminary data.</text>
</comment>
<dbReference type="AlphaFoldDB" id="A0A7W5DZT8"/>
<name>A0A7W5DZT8_9BACT</name>
<organism evidence="1 2">
    <name type="scientific">Aporhodopirellula rubra</name>
    <dbReference type="NCBI Taxonomy" id="980271"/>
    <lineage>
        <taxon>Bacteria</taxon>
        <taxon>Pseudomonadati</taxon>
        <taxon>Planctomycetota</taxon>
        <taxon>Planctomycetia</taxon>
        <taxon>Pirellulales</taxon>
        <taxon>Pirellulaceae</taxon>
        <taxon>Aporhodopirellula</taxon>
    </lineage>
</organism>
<sequence length="45" mass="5250">MRQTRDHGFSWSLIRRSLINFLGESNSPVSDYHIAFPNLLNTRDS</sequence>
<evidence type="ECO:0000313" key="2">
    <source>
        <dbReference type="Proteomes" id="UP000536179"/>
    </source>
</evidence>
<keyword evidence="2" id="KW-1185">Reference proteome</keyword>
<dbReference type="RefSeq" id="WP_221225103.1">
    <property type="nucleotide sequence ID" value="NZ_JACHXU010000009.1"/>
</dbReference>
<protein>
    <submittedName>
        <fullName evidence="1">Uncharacterized protein</fullName>
    </submittedName>
</protein>
<proteinExistence type="predicted"/>
<accession>A0A7W5DZT8</accession>